<dbReference type="InterPro" id="IPR029044">
    <property type="entry name" value="Nucleotide-diphossugar_trans"/>
</dbReference>
<evidence type="ECO:0000313" key="2">
    <source>
        <dbReference type="EMBL" id="OQP50827.1"/>
    </source>
</evidence>
<proteinExistence type="predicted"/>
<reference evidence="3" key="1">
    <citation type="submission" date="2016-04" db="EMBL/GenBank/DDBJ databases">
        <authorList>
            <person name="Chen L."/>
            <person name="Zhuang W."/>
            <person name="Wang G."/>
        </authorList>
    </citation>
    <scope>NUCLEOTIDE SEQUENCE [LARGE SCALE GENOMIC DNA]</scope>
    <source>
        <strain evidence="3">17621</strain>
    </source>
</reference>
<feature type="transmembrane region" description="Helical" evidence="1">
    <location>
        <begin position="208"/>
        <end position="225"/>
    </location>
</feature>
<feature type="transmembrane region" description="Helical" evidence="1">
    <location>
        <begin position="185"/>
        <end position="202"/>
    </location>
</feature>
<evidence type="ECO:0000313" key="3">
    <source>
        <dbReference type="Proteomes" id="UP000192610"/>
    </source>
</evidence>
<dbReference type="EMBL" id="LVXG01000012">
    <property type="protein sequence ID" value="OQP50827.1"/>
    <property type="molecule type" value="Genomic_DNA"/>
</dbReference>
<keyword evidence="1" id="KW-0472">Membrane</keyword>
<accession>A0A1V9EXH7</accession>
<dbReference type="STRING" id="354355.SAMN05660816_00321"/>
<comment type="caution">
    <text evidence="2">The sequence shown here is derived from an EMBL/GenBank/DDBJ whole genome shotgun (WGS) entry which is preliminary data.</text>
</comment>
<dbReference type="Proteomes" id="UP000192610">
    <property type="component" value="Unassembled WGS sequence"/>
</dbReference>
<protein>
    <recommendedName>
        <fullName evidence="4">Glycosyltransferase 2-like domain-containing protein</fullName>
    </recommendedName>
</protein>
<evidence type="ECO:0000256" key="1">
    <source>
        <dbReference type="SAM" id="Phobius"/>
    </source>
</evidence>
<sequence length="287" mass="32474">MPIVVLQQKGCNVAEGRNIAIRKASHDLIASTDFGCRFHPDWLKSLMSPFADISVKATGGAFSVIEQDIDTLPAKAAYILSNGYQVDIAHDSFIPSSRSVAYYKDIFERAGGYPEWLTLAGDDTTFGKVVKSAGVVFHQVTEPYVYWGRHKAAKAYVKEAFRYGLGDGEAHVNQRNVISNSIETLLRYLLFISFLILAIAVISKQLTLPWLLICIIFLPGLRSYINYLRNWLKLKSAKYNFSVFLYGISLLERTRLSYIKGYTKGYFKSSDKKKEEARQLQKRLSLK</sequence>
<keyword evidence="1" id="KW-1133">Transmembrane helix</keyword>
<keyword evidence="1" id="KW-0812">Transmembrane</keyword>
<dbReference type="SUPFAM" id="SSF53448">
    <property type="entry name" value="Nucleotide-diphospho-sugar transferases"/>
    <property type="match status" value="1"/>
</dbReference>
<gene>
    <name evidence="2" type="ORF">A4H97_03100</name>
</gene>
<dbReference type="Gene3D" id="3.90.550.10">
    <property type="entry name" value="Spore Coat Polysaccharide Biosynthesis Protein SpsA, Chain A"/>
    <property type="match status" value="1"/>
</dbReference>
<name>A0A1V9EXH7_9BACT</name>
<dbReference type="AlphaFoldDB" id="A0A1V9EXH7"/>
<evidence type="ECO:0008006" key="4">
    <source>
        <dbReference type="Google" id="ProtNLM"/>
    </source>
</evidence>
<organism evidence="2 3">
    <name type="scientific">Niastella yeongjuensis</name>
    <dbReference type="NCBI Taxonomy" id="354355"/>
    <lineage>
        <taxon>Bacteria</taxon>
        <taxon>Pseudomonadati</taxon>
        <taxon>Bacteroidota</taxon>
        <taxon>Chitinophagia</taxon>
        <taxon>Chitinophagales</taxon>
        <taxon>Chitinophagaceae</taxon>
        <taxon>Niastella</taxon>
    </lineage>
</organism>
<keyword evidence="3" id="KW-1185">Reference proteome</keyword>